<comment type="caution">
    <text evidence="2">The sequence shown here is derived from an EMBL/GenBank/DDBJ whole genome shotgun (WGS) entry which is preliminary data.</text>
</comment>
<name>A0ABQ5J963_9ASTR</name>
<feature type="region of interest" description="Disordered" evidence="1">
    <location>
        <begin position="1"/>
        <end position="66"/>
    </location>
</feature>
<dbReference type="EMBL" id="BQNB010021695">
    <property type="protein sequence ID" value="GJU09084.1"/>
    <property type="molecule type" value="Genomic_DNA"/>
</dbReference>
<organism evidence="2 3">
    <name type="scientific">Tanacetum coccineum</name>
    <dbReference type="NCBI Taxonomy" id="301880"/>
    <lineage>
        <taxon>Eukaryota</taxon>
        <taxon>Viridiplantae</taxon>
        <taxon>Streptophyta</taxon>
        <taxon>Embryophyta</taxon>
        <taxon>Tracheophyta</taxon>
        <taxon>Spermatophyta</taxon>
        <taxon>Magnoliopsida</taxon>
        <taxon>eudicotyledons</taxon>
        <taxon>Gunneridae</taxon>
        <taxon>Pentapetalae</taxon>
        <taxon>asterids</taxon>
        <taxon>campanulids</taxon>
        <taxon>Asterales</taxon>
        <taxon>Asteraceae</taxon>
        <taxon>Asteroideae</taxon>
        <taxon>Anthemideae</taxon>
        <taxon>Anthemidinae</taxon>
        <taxon>Tanacetum</taxon>
    </lineage>
</organism>
<keyword evidence="3" id="KW-1185">Reference proteome</keyword>
<gene>
    <name evidence="2" type="ORF">Tco_1125514</name>
</gene>
<dbReference type="Proteomes" id="UP001151760">
    <property type="component" value="Unassembled WGS sequence"/>
</dbReference>
<evidence type="ECO:0000256" key="1">
    <source>
        <dbReference type="SAM" id="MobiDB-lite"/>
    </source>
</evidence>
<protein>
    <submittedName>
        <fullName evidence="2">Uncharacterized protein</fullName>
    </submittedName>
</protein>
<reference evidence="2" key="2">
    <citation type="submission" date="2022-01" db="EMBL/GenBank/DDBJ databases">
        <authorList>
            <person name="Yamashiro T."/>
            <person name="Shiraishi A."/>
            <person name="Satake H."/>
            <person name="Nakayama K."/>
        </authorList>
    </citation>
    <scope>NUCLEOTIDE SEQUENCE</scope>
</reference>
<reference evidence="2" key="1">
    <citation type="journal article" date="2022" name="Int. J. Mol. Sci.">
        <title>Draft Genome of Tanacetum Coccineum: Genomic Comparison of Closely Related Tanacetum-Family Plants.</title>
        <authorList>
            <person name="Yamashiro T."/>
            <person name="Shiraishi A."/>
            <person name="Nakayama K."/>
            <person name="Satake H."/>
        </authorList>
    </citation>
    <scope>NUCLEOTIDE SEQUENCE</scope>
</reference>
<proteinExistence type="predicted"/>
<accession>A0ABQ5J963</accession>
<evidence type="ECO:0000313" key="3">
    <source>
        <dbReference type="Proteomes" id="UP001151760"/>
    </source>
</evidence>
<feature type="compositionally biased region" description="Pro residues" evidence="1">
    <location>
        <begin position="53"/>
        <end position="63"/>
    </location>
</feature>
<sequence length="489" mass="54333">MSDSDESGVTYTEVSSPFEDLSDIGSPRADDHEFLELPYMPEDPYLEAALQAPPSPDYVPGPEVPEHAHPSPDYFSLILRAESGGGCDEDPVEDSYQTIMSDEDGGGGALSSMLYNASVAFTTLLPVCAEETEHDYYSEPLPVPSMVLDSRFAVLLAISSPPASPLYPWPSNIYSPLPNPIHHHPRFLFPLTPPLPFTSVDSTTSSPIVYWATELATIRMRAGLQLLLYSYHYHHLSFTSPPLRPDAHHPAHISSYFNFHHCIDSGSQWDEIVENIQGAFQLVRLQAVGLCTRLELLHCTYNDISGRPRLGIVGGMLLRGLRDDRNDAMSMRSVILVMGEVICHYGTTLHCKMSEITEALCEEMKELRAGIVLDYSKQKKNYSEKLMLLLTLLRGGFDSTSGNMAPIRATRVNSGHNNSSFPTASHNLTVTNAQLQALDFDQRGFSALLAAVTQAQELRVDSQYLRRIEEVRGTRENAARERTTYHDLS</sequence>
<evidence type="ECO:0000313" key="2">
    <source>
        <dbReference type="EMBL" id="GJU09084.1"/>
    </source>
</evidence>